<feature type="compositionally biased region" description="Acidic residues" evidence="1">
    <location>
        <begin position="345"/>
        <end position="361"/>
    </location>
</feature>
<gene>
    <name evidence="2" type="ORF">POM88_025571</name>
</gene>
<accession>A0AAD8MN19</accession>
<name>A0AAD8MN19_9APIA</name>
<feature type="compositionally biased region" description="Basic residues" evidence="1">
    <location>
        <begin position="441"/>
        <end position="451"/>
    </location>
</feature>
<evidence type="ECO:0000256" key="1">
    <source>
        <dbReference type="SAM" id="MobiDB-lite"/>
    </source>
</evidence>
<evidence type="ECO:0000313" key="2">
    <source>
        <dbReference type="EMBL" id="KAK1378827.1"/>
    </source>
</evidence>
<sequence length="844" mass="93144">MDSRTHLDYALFQLTPTRTRCDLVIFAGGKNEKLASGLVEPFISHLKVAKDQIPKGGYSITLRPPNAQASWFTKATFQRVVRFISTPEILERFVRIEREIVQIEGSIRSNELSTTDAAVNSGEVGSAANDVTKGSPDSSKIKGETGKKDAAEDENSKICLQRTLETRKVLLRKEQAMAYARALVAGFDMVNNDDLMLFSDAFGATRLREACVEFKDLCKKKLTDTLWMDELAAMAACPPSELPYLGTSGIILTSEGNNTDGDLPVADQTPSTPAKVQVHLPWQNQIPPYMYNYQNSVQGFPYPGMQPVPPYYPGHMHWSPNMDDSGHRQRRRSSSRKKGKSSETSSEEEEMASGDSDDGIEPDAVKKHDEDLSSGEKPVTRKHRKKSSKTVVIRNINYITSDKRNGEKGGDSEDDSSVNSELIDEDYLKQKVQDAVGSLEKHRKSKSRANKNKGTDQHNIENGSDDFPNGDSENVQASGGKHSAWDALQNLLMREDDSAFSGNKEEHFGNSNTMDLGYEKGAMRKTTANDSFIVSNRAEGNVGRGNSEDFANAENMRSLMSRGEPVDTQLLVSRNLDGSGQRTVSDFIPEPSTIKKATGEDWFVMNKSTISENQGQTMFNGDYALSTDKEKSKTVPAIDDSFMVQTRSSADETSQWRTDISMMEGSNVVSQSETAHQDLSNAKSVSNSYEPDDLCVMLVRDSGLSPGASWAPEMDYETEISFTKSDKKSAPVELINDEQKPPASGKKTIGKKPVGPGTKSLGRETRSSVLRGSLATSRSDILSKSKTRPMINKSKLEKEEEIRQRMEDLVIERQKRIAERSAASPGATKRSPAGKQNLRVQNIA</sequence>
<reference evidence="2" key="2">
    <citation type="submission" date="2023-05" db="EMBL/GenBank/DDBJ databases">
        <authorList>
            <person name="Schelkunov M.I."/>
        </authorList>
    </citation>
    <scope>NUCLEOTIDE SEQUENCE</scope>
    <source>
        <strain evidence="2">Hsosn_3</strain>
        <tissue evidence="2">Leaf</tissue>
    </source>
</reference>
<evidence type="ECO:0000313" key="3">
    <source>
        <dbReference type="Proteomes" id="UP001237642"/>
    </source>
</evidence>
<dbReference type="PANTHER" id="PTHR31008">
    <property type="entry name" value="COP1-INTERACTING PROTEIN-RELATED"/>
    <property type="match status" value="1"/>
</dbReference>
<comment type="caution">
    <text evidence="2">The sequence shown here is derived from an EMBL/GenBank/DDBJ whole genome shotgun (WGS) entry which is preliminary data.</text>
</comment>
<dbReference type="PANTHER" id="PTHR31008:SF0">
    <property type="entry name" value="CSL1"/>
    <property type="match status" value="1"/>
</dbReference>
<feature type="compositionally biased region" description="Basic and acidic residues" evidence="1">
    <location>
        <begin position="139"/>
        <end position="149"/>
    </location>
</feature>
<feature type="region of interest" description="Disordered" evidence="1">
    <location>
        <begin position="123"/>
        <end position="149"/>
    </location>
</feature>
<feature type="region of interest" description="Disordered" evidence="1">
    <location>
        <begin position="817"/>
        <end position="844"/>
    </location>
</feature>
<feature type="region of interest" description="Disordered" evidence="1">
    <location>
        <begin position="316"/>
        <end position="483"/>
    </location>
</feature>
<reference evidence="2" key="1">
    <citation type="submission" date="2023-02" db="EMBL/GenBank/DDBJ databases">
        <title>Genome of toxic invasive species Heracleum sosnowskyi carries increased number of genes despite the absence of recent whole-genome duplications.</title>
        <authorList>
            <person name="Schelkunov M."/>
            <person name="Shtratnikova V."/>
            <person name="Makarenko M."/>
            <person name="Klepikova A."/>
            <person name="Omelchenko D."/>
            <person name="Novikova G."/>
            <person name="Obukhova E."/>
            <person name="Bogdanov V."/>
            <person name="Penin A."/>
            <person name="Logacheva M."/>
        </authorList>
    </citation>
    <scope>NUCLEOTIDE SEQUENCE</scope>
    <source>
        <strain evidence="2">Hsosn_3</strain>
        <tissue evidence="2">Leaf</tissue>
    </source>
</reference>
<dbReference type="Proteomes" id="UP001237642">
    <property type="component" value="Unassembled WGS sequence"/>
</dbReference>
<feature type="region of interest" description="Disordered" evidence="1">
    <location>
        <begin position="725"/>
        <end position="799"/>
    </location>
</feature>
<dbReference type="AlphaFoldDB" id="A0AAD8MN19"/>
<feature type="compositionally biased region" description="Basic residues" evidence="1">
    <location>
        <begin position="328"/>
        <end position="339"/>
    </location>
</feature>
<feature type="compositionally biased region" description="Basic and acidic residues" evidence="1">
    <location>
        <begin position="401"/>
        <end position="411"/>
    </location>
</feature>
<organism evidence="2 3">
    <name type="scientific">Heracleum sosnowskyi</name>
    <dbReference type="NCBI Taxonomy" id="360622"/>
    <lineage>
        <taxon>Eukaryota</taxon>
        <taxon>Viridiplantae</taxon>
        <taxon>Streptophyta</taxon>
        <taxon>Embryophyta</taxon>
        <taxon>Tracheophyta</taxon>
        <taxon>Spermatophyta</taxon>
        <taxon>Magnoliopsida</taxon>
        <taxon>eudicotyledons</taxon>
        <taxon>Gunneridae</taxon>
        <taxon>Pentapetalae</taxon>
        <taxon>asterids</taxon>
        <taxon>campanulids</taxon>
        <taxon>Apiales</taxon>
        <taxon>Apiaceae</taxon>
        <taxon>Apioideae</taxon>
        <taxon>apioid superclade</taxon>
        <taxon>Tordylieae</taxon>
        <taxon>Tordyliinae</taxon>
        <taxon>Heracleum</taxon>
    </lineage>
</organism>
<feature type="compositionally biased region" description="Polar residues" evidence="1">
    <location>
        <begin position="767"/>
        <end position="784"/>
    </location>
</feature>
<dbReference type="EMBL" id="JAUIZM010000006">
    <property type="protein sequence ID" value="KAK1378827.1"/>
    <property type="molecule type" value="Genomic_DNA"/>
</dbReference>
<keyword evidence="3" id="KW-1185">Reference proteome</keyword>
<protein>
    <submittedName>
        <fullName evidence="2">Dentin sialophosphoprotein-like</fullName>
    </submittedName>
</protein>
<proteinExistence type="predicted"/>